<proteinExistence type="predicted"/>
<accession>A0A1A9UEZ7</accession>
<dbReference type="AlphaFoldDB" id="A0A1A9UEZ7"/>
<protein>
    <submittedName>
        <fullName evidence="1">Uncharacterized protein</fullName>
    </submittedName>
</protein>
<evidence type="ECO:0000313" key="1">
    <source>
        <dbReference type="EnsemblMetazoa" id="GAUT002694-PA"/>
    </source>
</evidence>
<sequence>MANRCFTIYPNETCHINKMPHCIKVIIHMHHMYTLRRQTKDYGHTKVREANTPYPRREDPVDPSALRQRLLELFGGLHFLKDDDTDKSSSNEQSLGSRTENFLKKRKEFTLCEFTCTRQRSMSFFKQEPGCSVGTNWRTLAGAKNSIALSRTNRPRYSHDLGSSTN</sequence>
<keyword evidence="2" id="KW-1185">Reference proteome</keyword>
<dbReference type="Proteomes" id="UP000078200">
    <property type="component" value="Unassembled WGS sequence"/>
</dbReference>
<organism evidence="1 2">
    <name type="scientific">Glossina austeni</name>
    <name type="common">Savannah tsetse fly</name>
    <dbReference type="NCBI Taxonomy" id="7395"/>
    <lineage>
        <taxon>Eukaryota</taxon>
        <taxon>Metazoa</taxon>
        <taxon>Ecdysozoa</taxon>
        <taxon>Arthropoda</taxon>
        <taxon>Hexapoda</taxon>
        <taxon>Insecta</taxon>
        <taxon>Pterygota</taxon>
        <taxon>Neoptera</taxon>
        <taxon>Endopterygota</taxon>
        <taxon>Diptera</taxon>
        <taxon>Brachycera</taxon>
        <taxon>Muscomorpha</taxon>
        <taxon>Hippoboscoidea</taxon>
        <taxon>Glossinidae</taxon>
        <taxon>Glossina</taxon>
    </lineage>
</organism>
<reference evidence="1" key="1">
    <citation type="submission" date="2020-05" db="UniProtKB">
        <authorList>
            <consortium name="EnsemblMetazoa"/>
        </authorList>
    </citation>
    <scope>IDENTIFICATION</scope>
    <source>
        <strain evidence="1">TTRI</strain>
    </source>
</reference>
<name>A0A1A9UEZ7_GLOAU</name>
<evidence type="ECO:0000313" key="2">
    <source>
        <dbReference type="Proteomes" id="UP000078200"/>
    </source>
</evidence>
<dbReference type="VEuPathDB" id="VectorBase:GAUT002694"/>
<dbReference type="EnsemblMetazoa" id="GAUT002694-RA">
    <property type="protein sequence ID" value="GAUT002694-PA"/>
    <property type="gene ID" value="GAUT002694"/>
</dbReference>